<dbReference type="PRINTS" id="PR01466">
    <property type="entry name" value="ARGDEIMINASE"/>
</dbReference>
<evidence type="ECO:0000256" key="5">
    <source>
        <dbReference type="ARBA" id="ARBA00049429"/>
    </source>
</evidence>
<dbReference type="GO" id="GO:0019546">
    <property type="term" value="P:L-arginine deiminase pathway"/>
    <property type="evidence" value="ECO:0007669"/>
    <property type="project" value="UniProtKB-UniRule"/>
</dbReference>
<proteinExistence type="inferred from homology"/>
<dbReference type="GO" id="GO:0005737">
    <property type="term" value="C:cytoplasm"/>
    <property type="evidence" value="ECO:0007669"/>
    <property type="project" value="UniProtKB-SubCell"/>
</dbReference>
<dbReference type="Proteomes" id="UP000244910">
    <property type="component" value="Chromosome"/>
</dbReference>
<keyword evidence="3 6" id="KW-0056">Arginine metabolism</keyword>
<dbReference type="PANTHER" id="PTHR47271:SF2">
    <property type="entry name" value="ARGININE DEIMINASE"/>
    <property type="match status" value="1"/>
</dbReference>
<dbReference type="SUPFAM" id="SSF55909">
    <property type="entry name" value="Pentein"/>
    <property type="match status" value="1"/>
</dbReference>
<dbReference type="NCBIfam" id="NF002381">
    <property type="entry name" value="PRK01388.1"/>
    <property type="match status" value="1"/>
</dbReference>
<keyword evidence="4 6" id="KW-0378">Hydrolase</keyword>
<organism evidence="8 9">
    <name type="scientific">Clostridium drakei</name>
    <dbReference type="NCBI Taxonomy" id="332101"/>
    <lineage>
        <taxon>Bacteria</taxon>
        <taxon>Bacillati</taxon>
        <taxon>Bacillota</taxon>
        <taxon>Clostridia</taxon>
        <taxon>Eubacteriales</taxon>
        <taxon>Clostridiaceae</taxon>
        <taxon>Clostridium</taxon>
    </lineage>
</organism>
<comment type="pathway">
    <text evidence="1 6">Amino-acid degradation; L-arginine degradation via ADI pathway; carbamoyl phosphate from L-arginine: step 1/2.</text>
</comment>
<dbReference type="EC" id="3.5.3.6" evidence="6"/>
<dbReference type="PANTHER" id="PTHR47271">
    <property type="entry name" value="ARGININE DEIMINASE"/>
    <property type="match status" value="1"/>
</dbReference>
<reference evidence="9" key="1">
    <citation type="submission" date="2017-04" db="EMBL/GenBank/DDBJ databases">
        <authorList>
            <person name="Song Y."/>
            <person name="Cho B.-K."/>
        </authorList>
    </citation>
    <scope>NUCLEOTIDE SEQUENCE [LARGE SCALE GENOMIC DNA]</scope>
    <source>
        <strain evidence="9">SL1</strain>
    </source>
</reference>
<sequence length="423" mass="48165">METIERTKTKEDLTRKNNALNVTSEIGRLKTVLLHRPGQEVENLTPELLERLLFDDIPYLKVAQEEHDAFAKTLRDCGVEVLYLEGLAAEAIEDKAVKAKFISQFIDEAGVESEGLKAALTEYLNTFSNKEMVDKMMAGIRKEELDSYIRNSLYDQVNDFYPFICDPMPNLYFTRDPFATIANGITLNHMRTQTRNRETIFAKYIFENHPRFKGKDVPLWFNRDETTSLEGGDELILSEKVLAIGISQRTDSASIEKVCKRLFQMNTNFETVLAFHIPASRAFMHLDTVFTMVDYDKFTIHPEIEGPLTVYEITRDKKSASGLKVEKQTMELEAVLEKHLGRKVTLIRCGGGDKIHAAREQWNDGSNTLAIAPGEVVVYSRNHVTNKILESYGIKLHVIPSSELSRGRGGPRCMSMPLYRENL</sequence>
<keyword evidence="9" id="KW-1185">Reference proteome</keyword>
<dbReference type="InterPro" id="IPR003876">
    <property type="entry name" value="Arg_deiminase"/>
</dbReference>
<feature type="active site" description="Amidino-cysteine intermediate" evidence="6 7">
    <location>
        <position position="413"/>
    </location>
</feature>
<protein>
    <recommendedName>
        <fullName evidence="6">Arginine deiminase</fullName>
        <shortName evidence="6">ADI</shortName>
        <ecNumber evidence="6">3.5.3.6</ecNumber>
    </recommendedName>
    <alternativeName>
        <fullName evidence="6">Arginine dihydrolase</fullName>
        <shortName evidence="6">AD</shortName>
    </alternativeName>
</protein>
<gene>
    <name evidence="6" type="primary">arcA</name>
    <name evidence="8" type="ORF">B9W14_04610</name>
</gene>
<dbReference type="PIRSF" id="PIRSF006356">
    <property type="entry name" value="Arg_deiminase"/>
    <property type="match status" value="1"/>
</dbReference>
<dbReference type="Gene3D" id="3.75.10.10">
    <property type="entry name" value="L-arginine/glycine Amidinotransferase, Chain A"/>
    <property type="match status" value="1"/>
</dbReference>
<dbReference type="Pfam" id="PF02274">
    <property type="entry name" value="ADI"/>
    <property type="match status" value="1"/>
</dbReference>
<dbReference type="UniPathway" id="UPA00254">
    <property type="reaction ID" value="UER00364"/>
</dbReference>
<evidence type="ECO:0000256" key="4">
    <source>
        <dbReference type="ARBA" id="ARBA00022801"/>
    </source>
</evidence>
<evidence type="ECO:0000256" key="2">
    <source>
        <dbReference type="ARBA" id="ARBA00010206"/>
    </source>
</evidence>
<accession>A0A2U8DMK5</accession>
<evidence type="ECO:0000313" key="9">
    <source>
        <dbReference type="Proteomes" id="UP000244910"/>
    </source>
</evidence>
<dbReference type="KEGG" id="cdrk:B9W14_04610"/>
<evidence type="ECO:0000256" key="1">
    <source>
        <dbReference type="ARBA" id="ARBA00005213"/>
    </source>
</evidence>
<comment type="subcellular location">
    <subcellularLocation>
        <location evidence="6">Cytoplasm</location>
    </subcellularLocation>
</comment>
<evidence type="ECO:0000256" key="3">
    <source>
        <dbReference type="ARBA" id="ARBA00022503"/>
    </source>
</evidence>
<evidence type="ECO:0000313" key="8">
    <source>
        <dbReference type="EMBL" id="AWI03798.1"/>
    </source>
</evidence>
<evidence type="ECO:0000256" key="7">
    <source>
        <dbReference type="PIRSR" id="PIRSR006356-1"/>
    </source>
</evidence>
<dbReference type="AlphaFoldDB" id="A0A2U8DMK5"/>
<keyword evidence="6" id="KW-0963">Cytoplasm</keyword>
<dbReference type="NCBIfam" id="TIGR01078">
    <property type="entry name" value="arcA"/>
    <property type="match status" value="1"/>
</dbReference>
<dbReference type="HAMAP" id="MF_00242">
    <property type="entry name" value="Arg_deiminase"/>
    <property type="match status" value="1"/>
</dbReference>
<comment type="similarity">
    <text evidence="2 6">Belongs to the arginine deiminase family.</text>
</comment>
<dbReference type="EMBL" id="CP020953">
    <property type="protein sequence ID" value="AWI03798.1"/>
    <property type="molecule type" value="Genomic_DNA"/>
</dbReference>
<dbReference type="GO" id="GO:0016990">
    <property type="term" value="F:arginine deiminase activity"/>
    <property type="evidence" value="ECO:0007669"/>
    <property type="project" value="UniProtKB-UniRule"/>
</dbReference>
<dbReference type="Gene3D" id="1.10.3930.10">
    <property type="entry name" value="Arginine deiminase"/>
    <property type="match status" value="1"/>
</dbReference>
<comment type="catalytic activity">
    <reaction evidence="5 6">
        <text>L-arginine + H2O = L-citrulline + NH4(+)</text>
        <dbReference type="Rhea" id="RHEA:19597"/>
        <dbReference type="ChEBI" id="CHEBI:15377"/>
        <dbReference type="ChEBI" id="CHEBI:28938"/>
        <dbReference type="ChEBI" id="CHEBI:32682"/>
        <dbReference type="ChEBI" id="CHEBI:57743"/>
        <dbReference type="EC" id="3.5.3.6"/>
    </reaction>
</comment>
<evidence type="ECO:0000256" key="6">
    <source>
        <dbReference type="HAMAP-Rule" id="MF_00242"/>
    </source>
</evidence>
<name>A0A2U8DMK5_9CLOT</name>